<gene>
    <name evidence="2" type="ORF">AB205_0035040</name>
</gene>
<feature type="region of interest" description="Disordered" evidence="1">
    <location>
        <begin position="85"/>
        <end position="141"/>
    </location>
</feature>
<proteinExistence type="predicted"/>
<sequence length="176" mass="19341">MPTLRSKMIQMKLPQTGPQLHQTTLLYLQPLLQNDRIFRQLCVTVCMQGKFGPTFVGKNPWILLSECPNNVRPCVRGIKIRRRSVQHSTTRVSTSPSNTSPQTRSSTFAVTNTTSQPTPPGLSSANTTSSNTTNVERDWQSTVPIGGTAKALFSTASKSSTAGFFLICFTAFIVLF</sequence>
<evidence type="ECO:0000313" key="3">
    <source>
        <dbReference type="Proteomes" id="UP000228934"/>
    </source>
</evidence>
<feature type="compositionally biased region" description="Polar residues" evidence="1">
    <location>
        <begin position="86"/>
        <end position="116"/>
    </location>
</feature>
<name>A0A2G9NPZ7_AQUCT</name>
<reference evidence="3" key="1">
    <citation type="journal article" date="2017" name="Nat. Commun.">
        <title>The North American bullfrog draft genome provides insight into hormonal regulation of long noncoding RNA.</title>
        <authorList>
            <person name="Hammond S.A."/>
            <person name="Warren R.L."/>
            <person name="Vandervalk B.P."/>
            <person name="Kucuk E."/>
            <person name="Khan H."/>
            <person name="Gibb E.A."/>
            <person name="Pandoh P."/>
            <person name="Kirk H."/>
            <person name="Zhao Y."/>
            <person name="Jones M."/>
            <person name="Mungall A.J."/>
            <person name="Coope R."/>
            <person name="Pleasance S."/>
            <person name="Moore R.A."/>
            <person name="Holt R.A."/>
            <person name="Round J.M."/>
            <person name="Ohora S."/>
            <person name="Walle B.V."/>
            <person name="Veldhoen N."/>
            <person name="Helbing C.C."/>
            <person name="Birol I."/>
        </authorList>
    </citation>
    <scope>NUCLEOTIDE SEQUENCE [LARGE SCALE GENOMIC DNA]</scope>
</reference>
<keyword evidence="3" id="KW-1185">Reference proteome</keyword>
<evidence type="ECO:0000313" key="2">
    <source>
        <dbReference type="EMBL" id="PIN93181.1"/>
    </source>
</evidence>
<dbReference type="OrthoDB" id="9909354at2759"/>
<organism evidence="2 3">
    <name type="scientific">Aquarana catesbeiana</name>
    <name type="common">American bullfrog</name>
    <name type="synonym">Rana catesbeiana</name>
    <dbReference type="NCBI Taxonomy" id="8400"/>
    <lineage>
        <taxon>Eukaryota</taxon>
        <taxon>Metazoa</taxon>
        <taxon>Chordata</taxon>
        <taxon>Craniata</taxon>
        <taxon>Vertebrata</taxon>
        <taxon>Euteleostomi</taxon>
        <taxon>Amphibia</taxon>
        <taxon>Batrachia</taxon>
        <taxon>Anura</taxon>
        <taxon>Neobatrachia</taxon>
        <taxon>Ranoidea</taxon>
        <taxon>Ranidae</taxon>
        <taxon>Aquarana</taxon>
    </lineage>
</organism>
<feature type="compositionally biased region" description="Low complexity" evidence="1">
    <location>
        <begin position="123"/>
        <end position="134"/>
    </location>
</feature>
<dbReference type="EMBL" id="KV922737">
    <property type="protein sequence ID" value="PIN93181.1"/>
    <property type="molecule type" value="Genomic_DNA"/>
</dbReference>
<evidence type="ECO:0000256" key="1">
    <source>
        <dbReference type="SAM" id="MobiDB-lite"/>
    </source>
</evidence>
<protein>
    <submittedName>
        <fullName evidence="2">Uncharacterized protein</fullName>
    </submittedName>
</protein>
<accession>A0A2G9NPZ7</accession>
<dbReference type="Proteomes" id="UP000228934">
    <property type="component" value="Unassembled WGS sequence"/>
</dbReference>
<dbReference type="AlphaFoldDB" id="A0A2G9NPZ7"/>